<organism evidence="10">
    <name type="scientific">Prunus dulcis</name>
    <name type="common">Almond</name>
    <name type="synonym">Amygdalus dulcis</name>
    <dbReference type="NCBI Taxonomy" id="3755"/>
    <lineage>
        <taxon>Eukaryota</taxon>
        <taxon>Viridiplantae</taxon>
        <taxon>Streptophyta</taxon>
        <taxon>Embryophyta</taxon>
        <taxon>Tracheophyta</taxon>
        <taxon>Spermatophyta</taxon>
        <taxon>Magnoliopsida</taxon>
        <taxon>eudicotyledons</taxon>
        <taxon>Gunneridae</taxon>
        <taxon>Pentapetalae</taxon>
        <taxon>rosids</taxon>
        <taxon>fabids</taxon>
        <taxon>Rosales</taxon>
        <taxon>Rosaceae</taxon>
        <taxon>Amygdaloideae</taxon>
        <taxon>Amygdaleae</taxon>
        <taxon>Prunus</taxon>
    </lineage>
</organism>
<reference evidence="10" key="1">
    <citation type="journal article" date="2019" name="Science">
        <title>Mutation of a bHLH transcription factor allowed almond domestication.</title>
        <authorList>
            <person name="Sanchez-Perez R."/>
            <person name="Pavan S."/>
            <person name="Mazzeo R."/>
            <person name="Moldovan C."/>
            <person name="Aiese Cigliano R."/>
            <person name="Del Cueto J."/>
            <person name="Ricciardi F."/>
            <person name="Lotti C."/>
            <person name="Ricciardi L."/>
            <person name="Dicenta F."/>
            <person name="Lopez-Marques R.L."/>
            <person name="Lindberg Moller B."/>
        </authorList>
    </citation>
    <scope>NUCLEOTIDE SEQUENCE</scope>
</reference>
<dbReference type="GO" id="GO:0003682">
    <property type="term" value="F:chromatin binding"/>
    <property type="evidence" value="ECO:0007669"/>
    <property type="project" value="TreeGrafter"/>
</dbReference>
<keyword evidence="5" id="KW-0067">ATP-binding</keyword>
<evidence type="ECO:0000256" key="6">
    <source>
        <dbReference type="ARBA" id="ARBA00023242"/>
    </source>
</evidence>
<keyword evidence="4" id="KW-0227">DNA damage</keyword>
<evidence type="ECO:0000256" key="8">
    <source>
        <dbReference type="SAM" id="MobiDB-lite"/>
    </source>
</evidence>
<dbReference type="GO" id="GO:0000077">
    <property type="term" value="P:DNA damage checkpoint signaling"/>
    <property type="evidence" value="ECO:0007669"/>
    <property type="project" value="TreeGrafter"/>
</dbReference>
<dbReference type="InterPro" id="IPR027417">
    <property type="entry name" value="P-loop_NTPase"/>
</dbReference>
<comment type="similarity">
    <text evidence="2">Belongs to the rad17/RAD24 family.</text>
</comment>
<keyword evidence="3" id="KW-0547">Nucleotide-binding</keyword>
<feature type="compositionally biased region" description="Basic and acidic residues" evidence="8">
    <location>
        <begin position="721"/>
        <end position="740"/>
    </location>
</feature>
<dbReference type="FunFam" id="3.40.50.300:FF:001661">
    <property type="entry name" value="RAD17 checkpoint clamp loader component"/>
    <property type="match status" value="1"/>
</dbReference>
<dbReference type="InterPro" id="IPR047854">
    <property type="entry name" value="RFC_lid"/>
</dbReference>
<dbReference type="PANTHER" id="PTHR12172">
    <property type="entry name" value="CELL CYCLE CHECKPOINT PROTEIN RAD17"/>
    <property type="match status" value="1"/>
</dbReference>
<name>A0A4Y1RWB3_PRUDU</name>
<evidence type="ECO:0000256" key="3">
    <source>
        <dbReference type="ARBA" id="ARBA00022741"/>
    </source>
</evidence>
<dbReference type="Pfam" id="PF12776">
    <property type="entry name" value="Myb_DNA-bind_3"/>
    <property type="match status" value="1"/>
</dbReference>
<feature type="domain" description="Myb/SANT-like" evidence="9">
    <location>
        <begin position="595"/>
        <end position="689"/>
    </location>
</feature>
<evidence type="ECO:0000256" key="7">
    <source>
        <dbReference type="ARBA" id="ARBA00023306"/>
    </source>
</evidence>
<protein>
    <submittedName>
        <fullName evidence="10">RADIATION SENSITIVE 17</fullName>
    </submittedName>
</protein>
<dbReference type="SUPFAM" id="SSF52540">
    <property type="entry name" value="P-loop containing nucleoside triphosphate hydrolases"/>
    <property type="match status" value="1"/>
</dbReference>
<evidence type="ECO:0000256" key="1">
    <source>
        <dbReference type="ARBA" id="ARBA00004123"/>
    </source>
</evidence>
<dbReference type="PANTHER" id="PTHR12172:SF0">
    <property type="entry name" value="CELL CYCLE CHECKPOINT PROTEIN RAD17"/>
    <property type="match status" value="1"/>
</dbReference>
<evidence type="ECO:0000256" key="4">
    <source>
        <dbReference type="ARBA" id="ARBA00022763"/>
    </source>
</evidence>
<dbReference type="InterPro" id="IPR004582">
    <property type="entry name" value="Checkpoint_prot_Rad17_Rad24"/>
</dbReference>
<dbReference type="GO" id="GO:0005634">
    <property type="term" value="C:nucleus"/>
    <property type="evidence" value="ECO:0007669"/>
    <property type="project" value="UniProtKB-SubCell"/>
</dbReference>
<accession>A0A4Y1RWB3</accession>
<keyword evidence="6" id="KW-0539">Nucleus</keyword>
<dbReference type="GO" id="GO:0033314">
    <property type="term" value="P:mitotic DNA replication checkpoint signaling"/>
    <property type="evidence" value="ECO:0007669"/>
    <property type="project" value="TreeGrafter"/>
</dbReference>
<dbReference type="Gene3D" id="3.40.50.300">
    <property type="entry name" value="P-loop containing nucleotide triphosphate hydrolases"/>
    <property type="match status" value="1"/>
</dbReference>
<dbReference type="Gene3D" id="1.10.8.60">
    <property type="match status" value="1"/>
</dbReference>
<evidence type="ECO:0000313" key="10">
    <source>
        <dbReference type="EMBL" id="BBH08047.1"/>
    </source>
</evidence>
<dbReference type="GO" id="GO:0005524">
    <property type="term" value="F:ATP binding"/>
    <property type="evidence" value="ECO:0007669"/>
    <property type="project" value="UniProtKB-KW"/>
</dbReference>
<proteinExistence type="inferred from homology"/>
<feature type="region of interest" description="Disordered" evidence="8">
    <location>
        <begin position="717"/>
        <end position="775"/>
    </location>
</feature>
<dbReference type="Pfam" id="PF03215">
    <property type="entry name" value="Rad17"/>
    <property type="match status" value="1"/>
</dbReference>
<evidence type="ECO:0000256" key="2">
    <source>
        <dbReference type="ARBA" id="ARBA00006168"/>
    </source>
</evidence>
<comment type="subcellular location">
    <subcellularLocation>
        <location evidence="1">Nucleus</location>
    </subcellularLocation>
</comment>
<feature type="compositionally biased region" description="Polar residues" evidence="8">
    <location>
        <begin position="755"/>
        <end position="770"/>
    </location>
</feature>
<sequence length="866" mass="97250">MRSSCSVKILTKCLVGSGRSNVKELWVDKYKPRSFEELAVHKKKVEEVKLWFEERLTSSKGSSSNHVLVITGQAGVGKSATIHAIASHLGATLCEWNTPTPVVWQEHLYNSSAGIRYMSKLDEFENFVERIRKYGLIPSSLNEGSKSSIILLIDDLPVTNGRVAFGRLQNCLHLLVQSTRIPTAILITDYGKADSADHSTGYLEELQLSLENVGACKVSFNPITDNSIKKVLSRICKEEQCNVTTEQVSLIAKASGGDIRHAITSLQFFFLKPNPRHLLSSSSPATTSAKEKPYEVNALDDGFSFQFGRDDTLSLFHALGKFLHNKRETENVMALDGDAFHVREGLSRLPLKMDAPEKILCQAHGQARPVADFLHENVLDFLSEEAIDDAWAVASYLGDADLLLATFRGMLSRQYEAENILQSAGASVAARGVLFGNFHPLPSRWHAVRRPKVWQVEQSSLRNKKEMVKRRFGAYSGMCASDLTVIATEYTPVLKWLGFRTLQGYKEEDNVETISFDGQETEISDDEIEECLVWEHEIVRRKNATLPLLSPPPPHHHHWQFIPQRRVGASSKMANRPTRTRGLTLQHQQQQSRARWTTHLTEILVNLMVDQVHKGNRKNHNFGKKAWKYMCDEFHKRTGLKWDKEQLKNRGAVLRRIYVTVTSLLDRSDFSWDESTGAIVASDEVWAEYVKEHPDAETLKVSGCPIYKELCTIFSEPPTNGKHDHPAEHEGGDPKSRPLEQEVSSSDSEEANDAVNDQETIQPSTPSTTGIRKRGRKGIDDAIAGAILEMAAASKLRTAATQQHNARYTIANCIAELDKMQGVDEQVYFAALDLFNKPIAREVFLSLKGEKRLIWLLRKCTSDPVL</sequence>
<keyword evidence="7" id="KW-0131">Cell cycle</keyword>
<dbReference type="AlphaFoldDB" id="A0A4Y1RWB3"/>
<dbReference type="GO" id="GO:0003689">
    <property type="term" value="F:DNA clamp loader activity"/>
    <property type="evidence" value="ECO:0007669"/>
    <property type="project" value="TreeGrafter"/>
</dbReference>
<dbReference type="EMBL" id="AP019303">
    <property type="protein sequence ID" value="BBH08047.1"/>
    <property type="molecule type" value="Genomic_DNA"/>
</dbReference>
<gene>
    <name evidence="10" type="ORF">Prudu_020131</name>
</gene>
<evidence type="ECO:0000259" key="9">
    <source>
        <dbReference type="Pfam" id="PF12776"/>
    </source>
</evidence>
<evidence type="ECO:0000256" key="5">
    <source>
        <dbReference type="ARBA" id="ARBA00022840"/>
    </source>
</evidence>
<dbReference type="InterPro" id="IPR024752">
    <property type="entry name" value="Myb/SANT-like_dom"/>
</dbReference>
<dbReference type="GO" id="GO:0006281">
    <property type="term" value="P:DNA repair"/>
    <property type="evidence" value="ECO:0007669"/>
    <property type="project" value="InterPro"/>
</dbReference>
<dbReference type="CDD" id="cd18140">
    <property type="entry name" value="HLD_clamp_RFC"/>
    <property type="match status" value="1"/>
</dbReference>